<gene>
    <name evidence="17" type="ORF">NMOB1V02_LOCUS4234</name>
</gene>
<dbReference type="InterPro" id="IPR056878">
    <property type="entry name" value="RM5_Med14"/>
</dbReference>
<comment type="subcellular location">
    <subcellularLocation>
        <location evidence="1 9">Nucleus</location>
    </subcellularLocation>
</comment>
<dbReference type="Pfam" id="PF25067">
    <property type="entry name" value="RM5_Med14"/>
    <property type="match status" value="1"/>
</dbReference>
<evidence type="ECO:0000256" key="2">
    <source>
        <dbReference type="ARBA" id="ARBA00007813"/>
    </source>
</evidence>
<dbReference type="OrthoDB" id="205099at2759"/>
<feature type="region of interest" description="Disordered" evidence="10">
    <location>
        <begin position="1157"/>
        <end position="1187"/>
    </location>
</feature>
<accession>A0A7R9GD73</accession>
<dbReference type="InterPro" id="IPR055122">
    <property type="entry name" value="Med14_N"/>
</dbReference>
<dbReference type="Pfam" id="PF22984">
    <property type="entry name" value="RM6_Med14"/>
    <property type="match status" value="1"/>
</dbReference>
<evidence type="ECO:0000259" key="16">
    <source>
        <dbReference type="Pfam" id="PF25067"/>
    </source>
</evidence>
<evidence type="ECO:0000259" key="14">
    <source>
        <dbReference type="Pfam" id="PF22984"/>
    </source>
</evidence>
<dbReference type="PANTHER" id="PTHR12809">
    <property type="entry name" value="MEDIATOR COMPLEX SUBUNIT"/>
    <property type="match status" value="1"/>
</dbReference>
<evidence type="ECO:0000256" key="11">
    <source>
        <dbReference type="SAM" id="Phobius"/>
    </source>
</evidence>
<sequence length="1438" mass="160867">MVPAPLEGLHTGPMANMPSQPPGQGSVSLPLLIEFIVQKTYHDLTVLVELLPQKSDMERKIAIVEFATRTRQLFVRLLALVKWAASACKVDKCASIMGFLDKQSHLFVDTADLLHRLSKETLVNARLPNFLIPAAVEVLTTGSYPRLPTCIRDNIIPPDPITADERKTTLSRLNQIIQHRLVTTTLPPQMSDFKIANGRVKLRVDCEFEVSLSLMGDGPEVPWRLLNVKILVEDKVSGGGKNLVHKMQVDFMYQVIQSRLMDHPKPLVELYVCLHVFCLGLQLEVLSVQTHALSRERLGDLIKIEDYQAGKSLSISYWRGMRGRETAPRRGFMLTIQVDDGEKGKPLSVIHTPVLSSDMSEMADKAIRSEDLSIERLLVHTIHVRTLGRLKKLQKEFALKVSPQTEPMLRGSPAVLSIPVLTPCLETEHLLISVDTYTGLYIAHVPQYSESKVTEEIQNCLNNRDKDKLDGLVSDLRLWIAAKHVEKSVQHLPAVCYERLPLLHRTDHEITKLERHKRYIRLHKHPWHLIVVELKDAGPVALGEVEVRLHVLTVKASSIEDNPLDDKFEAALPRSFLKVQTLVELNEFLCLHGLDVKEEYVGKAGRKRRRVSAPSGGYGPGFCSMSSPQDEDALVASTNAGFPPPPPAKRQKHVRLAPDVAHMVALVDDRLVYAALEHELTKRRVVHSGFRAETEFGNCLDVIWIPAPAVGLMKESPEDARKLDEDLKNVVKGLSSRLTSVRARVCCRPTKSWIVELVFKSSPVARFCLKDDGIRQVVHLIYDVQTSDLTHLTVDAFLREWAQIVRLYQLVVRFANDYKSNFVGLKELVKIKSYNYKRLVLLYGPGYRWMLTLQWNAMDEMYHMFFGAQSDLRNPHALMSPLITRWFNRDPDLAHLVKMLCETLNPLSSLAKLSTRPHVGQVITKPQAPLPVFLVVPESAFHLRVYYYSCYCLEIFIRGNGLVGIRDGAFSKFNWSKAVGDLTPIPMLKTFLNKFYDDAAVSSRSQKGVGAGIMFSGKSSMISAEDDNPPSPMAMTSGGSGFGHHYQHQQQMVKSSPFQQPMTPPVGGSNPQTPASPACSQMPPPGPSPAGGMAPASPFTSMNPTAASPMHGWPGSPNVGSKPPSQPPMWRLLMLMLGYNKINLNIRTDLTSRYAEASQIPVEKSRRTSHSSRRSSTDLNRPHSYSHEPERIHRHWNRFERPKRKQGEETAKNMVVVKNCCGCCDLRKGVLLVAILNLVIAGAICGYFINVLANYNNNDVYGNVKQTYDGIKSGLVPALNDWVEGFMGKDEAERGTLKNGVIVIVTICAIYVVISTVMAVGAYYAITGYYFYYRIGLLQVADEGQFIIQIALFCVVAGLMAYGWMAALSNFQTLLTTSKDKVTPVEEFQVGEYGDSQFTGFEQTKQPVKQLILAPSDHLHTFGNQYDDIPRSPLRVAD</sequence>
<feature type="transmembrane region" description="Helical" evidence="11">
    <location>
        <begin position="1229"/>
        <end position="1249"/>
    </location>
</feature>
<dbReference type="InterPro" id="IPR055113">
    <property type="entry name" value="Med14_RM2"/>
</dbReference>
<evidence type="ECO:0000259" key="13">
    <source>
        <dbReference type="Pfam" id="PF22981"/>
    </source>
</evidence>
<keyword evidence="5 9" id="KW-0010">Activator</keyword>
<feature type="domain" description="Mediator complex subunit MED14 N-terminal" evidence="12">
    <location>
        <begin position="27"/>
        <end position="215"/>
    </location>
</feature>
<feature type="region of interest" description="Disordered" evidence="10">
    <location>
        <begin position="1021"/>
        <end position="1125"/>
    </location>
</feature>
<evidence type="ECO:0000256" key="7">
    <source>
        <dbReference type="ARBA" id="ARBA00023242"/>
    </source>
</evidence>
<dbReference type="Proteomes" id="UP000678499">
    <property type="component" value="Unassembled WGS sequence"/>
</dbReference>
<evidence type="ECO:0000313" key="17">
    <source>
        <dbReference type="EMBL" id="CAD7276472.1"/>
    </source>
</evidence>
<dbReference type="EMBL" id="OA882673">
    <property type="protein sequence ID" value="CAD7276472.1"/>
    <property type="molecule type" value="Genomic_DNA"/>
</dbReference>
<dbReference type="PANTHER" id="PTHR12809:SF2">
    <property type="entry name" value="MEDIATOR OF RNA POLYMERASE II TRANSCRIPTION SUBUNIT 14"/>
    <property type="match status" value="1"/>
</dbReference>
<keyword evidence="11" id="KW-0472">Membrane</keyword>
<keyword evidence="18" id="KW-1185">Reference proteome</keyword>
<feature type="domain" description="Mediator of RNA polymerase II transcription subunit 14 RM6" evidence="14">
    <location>
        <begin position="825"/>
        <end position="889"/>
    </location>
</feature>
<protein>
    <recommendedName>
        <fullName evidence="3 9">Mediator of RNA polymerase II transcription subunit 14</fullName>
    </recommendedName>
    <alternativeName>
        <fullName evidence="8 9">Mediator complex subunit 14</fullName>
    </alternativeName>
</protein>
<evidence type="ECO:0000256" key="6">
    <source>
        <dbReference type="ARBA" id="ARBA00023163"/>
    </source>
</evidence>
<keyword evidence="7 9" id="KW-0539">Nucleus</keyword>
<evidence type="ECO:0000256" key="8">
    <source>
        <dbReference type="ARBA" id="ARBA00032007"/>
    </source>
</evidence>
<dbReference type="Pfam" id="PF08638">
    <property type="entry name" value="Med14"/>
    <property type="match status" value="1"/>
</dbReference>
<dbReference type="InterPro" id="IPR056879">
    <property type="entry name" value="RM3_Med14"/>
</dbReference>
<name>A0A7R9GD73_9CRUS</name>
<feature type="transmembrane region" description="Helical" evidence="11">
    <location>
        <begin position="1346"/>
        <end position="1371"/>
    </location>
</feature>
<evidence type="ECO:0000259" key="12">
    <source>
        <dbReference type="Pfam" id="PF08638"/>
    </source>
</evidence>
<evidence type="ECO:0000256" key="4">
    <source>
        <dbReference type="ARBA" id="ARBA00023015"/>
    </source>
</evidence>
<feature type="transmembrane region" description="Helical" evidence="11">
    <location>
        <begin position="1301"/>
        <end position="1326"/>
    </location>
</feature>
<keyword evidence="11" id="KW-1133">Transmembrane helix</keyword>
<evidence type="ECO:0000256" key="1">
    <source>
        <dbReference type="ARBA" id="ARBA00004123"/>
    </source>
</evidence>
<feature type="domain" description="Mediator of RNA polymerase II transcription subunit 14 RM5" evidence="16">
    <location>
        <begin position="685"/>
        <end position="787"/>
    </location>
</feature>
<evidence type="ECO:0000259" key="15">
    <source>
        <dbReference type="Pfam" id="PF25065"/>
    </source>
</evidence>
<evidence type="ECO:0000256" key="5">
    <source>
        <dbReference type="ARBA" id="ARBA00023159"/>
    </source>
</evidence>
<feature type="domain" description="Mediator of RNA polymerase II transcription subunit 14 RM3" evidence="15">
    <location>
        <begin position="375"/>
        <end position="484"/>
    </location>
</feature>
<evidence type="ECO:0000313" key="18">
    <source>
        <dbReference type="Proteomes" id="UP000678499"/>
    </source>
</evidence>
<comment type="function">
    <text evidence="9">Component of the Mediator complex, a coactivator involved in the regulated transcription of nearly all RNA polymerase II-dependent genes. Mediator functions as a bridge to convey information from gene-specific regulatory proteins to the basal RNA polymerase II transcription machinery. Mediator is recruited to promoters by direct interactions with regulatory proteins and serves as a scaffold for the assembly of a functional preinitiation complex with RNA polymerase II and the general transcription factors.</text>
</comment>
<comment type="subunit">
    <text evidence="9">Component of the Mediator complex.</text>
</comment>
<keyword evidence="6 9" id="KW-0804">Transcription</keyword>
<dbReference type="GO" id="GO:0006357">
    <property type="term" value="P:regulation of transcription by RNA polymerase II"/>
    <property type="evidence" value="ECO:0007669"/>
    <property type="project" value="InterPro"/>
</dbReference>
<dbReference type="GO" id="GO:0016592">
    <property type="term" value="C:mediator complex"/>
    <property type="evidence" value="ECO:0007669"/>
    <property type="project" value="UniProtKB-UniRule"/>
</dbReference>
<dbReference type="Pfam" id="PF25065">
    <property type="entry name" value="RM3_Med14"/>
    <property type="match status" value="1"/>
</dbReference>
<dbReference type="InterPro" id="IPR055114">
    <property type="entry name" value="Med14_RM6"/>
</dbReference>
<keyword evidence="4 9" id="KW-0805">Transcription regulation</keyword>
<evidence type="ECO:0000256" key="10">
    <source>
        <dbReference type="SAM" id="MobiDB-lite"/>
    </source>
</evidence>
<proteinExistence type="inferred from homology"/>
<reference evidence="17" key="1">
    <citation type="submission" date="2020-11" db="EMBL/GenBank/DDBJ databases">
        <authorList>
            <person name="Tran Van P."/>
        </authorList>
    </citation>
    <scope>NUCLEOTIDE SEQUENCE</scope>
</reference>
<evidence type="ECO:0000256" key="3">
    <source>
        <dbReference type="ARBA" id="ARBA00019619"/>
    </source>
</evidence>
<keyword evidence="11" id="KW-0812">Transmembrane</keyword>
<evidence type="ECO:0000256" key="9">
    <source>
        <dbReference type="RuleBase" id="RU365082"/>
    </source>
</evidence>
<feature type="domain" description="Mediator of RNA polymerase II transcription subunit 14 RM2" evidence="13">
    <location>
        <begin position="295"/>
        <end position="372"/>
    </location>
</feature>
<dbReference type="GO" id="GO:0070847">
    <property type="term" value="C:core mediator complex"/>
    <property type="evidence" value="ECO:0007669"/>
    <property type="project" value="TreeGrafter"/>
</dbReference>
<dbReference type="GO" id="GO:0003712">
    <property type="term" value="F:transcription coregulator activity"/>
    <property type="evidence" value="ECO:0007669"/>
    <property type="project" value="UniProtKB-UniRule"/>
</dbReference>
<dbReference type="EMBL" id="CAJPEX010000636">
    <property type="protein sequence ID" value="CAG0916624.1"/>
    <property type="molecule type" value="Genomic_DNA"/>
</dbReference>
<organism evidence="17">
    <name type="scientific">Notodromas monacha</name>
    <dbReference type="NCBI Taxonomy" id="399045"/>
    <lineage>
        <taxon>Eukaryota</taxon>
        <taxon>Metazoa</taxon>
        <taxon>Ecdysozoa</taxon>
        <taxon>Arthropoda</taxon>
        <taxon>Crustacea</taxon>
        <taxon>Oligostraca</taxon>
        <taxon>Ostracoda</taxon>
        <taxon>Podocopa</taxon>
        <taxon>Podocopida</taxon>
        <taxon>Cypridocopina</taxon>
        <taxon>Cypridoidea</taxon>
        <taxon>Cyprididae</taxon>
        <taxon>Notodromas</taxon>
    </lineage>
</organism>
<feature type="compositionally biased region" description="Polar residues" evidence="10">
    <location>
        <begin position="1048"/>
        <end position="1061"/>
    </location>
</feature>
<dbReference type="Pfam" id="PF22981">
    <property type="entry name" value="RM2_Med14"/>
    <property type="match status" value="1"/>
</dbReference>
<comment type="similarity">
    <text evidence="2 9">Belongs to the Mediator complex subunit 14 family.</text>
</comment>
<dbReference type="InterPro" id="IPR013947">
    <property type="entry name" value="Mediator_Med14"/>
</dbReference>